<keyword evidence="5" id="KW-1185">Reference proteome</keyword>
<evidence type="ECO:0000256" key="1">
    <source>
        <dbReference type="SAM" id="MobiDB-lite"/>
    </source>
</evidence>
<accession>A0A9W6YPS6</accession>
<dbReference type="Gene3D" id="1.10.10.60">
    <property type="entry name" value="Homeodomain-like"/>
    <property type="match status" value="1"/>
</dbReference>
<dbReference type="AlphaFoldDB" id="A0A9W6YPS6"/>
<dbReference type="GO" id="GO:0005634">
    <property type="term" value="C:nucleus"/>
    <property type="evidence" value="ECO:0007669"/>
    <property type="project" value="TreeGrafter"/>
</dbReference>
<reference evidence="4" key="1">
    <citation type="submission" date="2023-04" db="EMBL/GenBank/DDBJ databases">
        <title>Phytophthora fragariaefolia NBRC 109709.</title>
        <authorList>
            <person name="Ichikawa N."/>
            <person name="Sato H."/>
            <person name="Tonouchi N."/>
        </authorList>
    </citation>
    <scope>NUCLEOTIDE SEQUENCE</scope>
    <source>
        <strain evidence="4">NBRC 109709</strain>
    </source>
</reference>
<evidence type="ECO:0000259" key="3">
    <source>
        <dbReference type="Pfam" id="PF05225"/>
    </source>
</evidence>
<dbReference type="GO" id="GO:0003677">
    <property type="term" value="F:DNA binding"/>
    <property type="evidence" value="ECO:0007669"/>
    <property type="project" value="InterPro"/>
</dbReference>
<feature type="domain" description="DDE-1" evidence="2">
    <location>
        <begin position="243"/>
        <end position="315"/>
    </location>
</feature>
<dbReference type="EMBL" id="BSXT01018940">
    <property type="protein sequence ID" value="GMG16559.1"/>
    <property type="molecule type" value="Genomic_DNA"/>
</dbReference>
<evidence type="ECO:0000313" key="5">
    <source>
        <dbReference type="Proteomes" id="UP001165121"/>
    </source>
</evidence>
<protein>
    <submittedName>
        <fullName evidence="4">Unnamed protein product</fullName>
    </submittedName>
</protein>
<sequence>MVKVIEPNIDVPSEPTLAQMERAMAAVKRKEMSIRGAAEASGVSRSSLHRHVTGQVPLNAKPGPEPILTDGEVQGVLKAVDARTKRGLCFTRSELSMFIRQVVEERPYTREIPATFPSVSWTNNFIHCNKSHFSRCQAQSLEVCRTKASTVENVDIQFNILKEVFESCEEIPPSRIWNLDETEMCGQASGAKPKVLVCKGNRANVQQSDSRVNVSTLVCGNADGDIVPPFIFFPGKSYDRRYKWFVKQIPPKRPVLLVMDGHKAHFSVRTLACARKNGIKLYALPAHTSHFLQPMDVSVFNHFKRNLGNEIRNYQKSNKIIVDETNIVGVAAKAFHETLTRAHLVDGFERTGINPLYRNKMLAEKAYKAREKKLKAQAKVAKAKEHQEKKIAKLVADSLKEKEKLALAAAAETKRVAAVEAKQAKRVAKAETKEAKRIANAEAKEAKRIAKAQAKNPNGSQLQQQKKQNVSRRPKRNEPKDSPPK</sequence>
<dbReference type="Gene3D" id="3.30.420.10">
    <property type="entry name" value="Ribonuclease H-like superfamily/Ribonuclease H"/>
    <property type="match status" value="1"/>
</dbReference>
<organism evidence="4 5">
    <name type="scientific">Phytophthora fragariaefolia</name>
    <dbReference type="NCBI Taxonomy" id="1490495"/>
    <lineage>
        <taxon>Eukaryota</taxon>
        <taxon>Sar</taxon>
        <taxon>Stramenopiles</taxon>
        <taxon>Oomycota</taxon>
        <taxon>Peronosporomycetes</taxon>
        <taxon>Peronosporales</taxon>
        <taxon>Peronosporaceae</taxon>
        <taxon>Phytophthora</taxon>
    </lineage>
</organism>
<feature type="compositionally biased region" description="Polar residues" evidence="1">
    <location>
        <begin position="456"/>
        <end position="468"/>
    </location>
</feature>
<proteinExistence type="predicted"/>
<dbReference type="InterPro" id="IPR004875">
    <property type="entry name" value="DDE_SF_endonuclease_dom"/>
</dbReference>
<feature type="compositionally biased region" description="Basic and acidic residues" evidence="1">
    <location>
        <begin position="476"/>
        <end position="485"/>
    </location>
</feature>
<evidence type="ECO:0000313" key="4">
    <source>
        <dbReference type="EMBL" id="GMG16559.1"/>
    </source>
</evidence>
<feature type="region of interest" description="Disordered" evidence="1">
    <location>
        <begin position="442"/>
        <end position="485"/>
    </location>
</feature>
<dbReference type="InterPro" id="IPR050863">
    <property type="entry name" value="CenT-Element_Derived"/>
</dbReference>
<dbReference type="Proteomes" id="UP001165121">
    <property type="component" value="Unassembled WGS sequence"/>
</dbReference>
<dbReference type="Pfam" id="PF05225">
    <property type="entry name" value="HTH_psq"/>
    <property type="match status" value="1"/>
</dbReference>
<dbReference type="PANTHER" id="PTHR19303:SF74">
    <property type="entry name" value="POGO TRANSPOSABLE ELEMENT WITH KRAB DOMAIN"/>
    <property type="match status" value="1"/>
</dbReference>
<evidence type="ECO:0000259" key="2">
    <source>
        <dbReference type="Pfam" id="PF03184"/>
    </source>
</evidence>
<comment type="caution">
    <text evidence="4">The sequence shown here is derived from an EMBL/GenBank/DDBJ whole genome shotgun (WGS) entry which is preliminary data.</text>
</comment>
<dbReference type="PANTHER" id="PTHR19303">
    <property type="entry name" value="TRANSPOSON"/>
    <property type="match status" value="1"/>
</dbReference>
<dbReference type="InterPro" id="IPR036397">
    <property type="entry name" value="RNaseH_sf"/>
</dbReference>
<dbReference type="InterPro" id="IPR007889">
    <property type="entry name" value="HTH_Psq"/>
</dbReference>
<name>A0A9W6YPS6_9STRA</name>
<feature type="domain" description="HTH psq-type" evidence="3">
    <location>
        <begin position="19"/>
        <end position="57"/>
    </location>
</feature>
<dbReference type="Pfam" id="PF03184">
    <property type="entry name" value="DDE_1"/>
    <property type="match status" value="1"/>
</dbReference>
<gene>
    <name evidence="4" type="ORF">Pfra01_002981600</name>
</gene>
<dbReference type="OrthoDB" id="122348at2759"/>